<sequence length="75" mass="8290">MDVVAAVGMFRDGRDDGGLSISAGSVGFWIVVALILVLVVLYRSMRKQIRRIDFDEDATTDQERMGRAKRNTEGG</sequence>
<keyword evidence="1" id="KW-0812">Transmembrane</keyword>
<evidence type="ECO:0000313" key="3">
    <source>
        <dbReference type="Proteomes" id="UP000469185"/>
    </source>
</evidence>
<protein>
    <submittedName>
        <fullName evidence="2">Uncharacterized protein</fullName>
    </submittedName>
</protein>
<dbReference type="Proteomes" id="UP000469185">
    <property type="component" value="Unassembled WGS sequence"/>
</dbReference>
<dbReference type="RefSeq" id="WP_163817761.1">
    <property type="nucleotide sequence ID" value="NZ_JAAGOB010000003.1"/>
</dbReference>
<keyword evidence="3" id="KW-1185">Reference proteome</keyword>
<evidence type="ECO:0000256" key="1">
    <source>
        <dbReference type="SAM" id="Phobius"/>
    </source>
</evidence>
<accession>A0A6N9YJS8</accession>
<dbReference type="AlphaFoldDB" id="A0A6N9YJS8"/>
<evidence type="ECO:0000313" key="2">
    <source>
        <dbReference type="EMBL" id="NED95266.1"/>
    </source>
</evidence>
<dbReference type="EMBL" id="JAAGOB010000003">
    <property type="protein sequence ID" value="NED95266.1"/>
    <property type="molecule type" value="Genomic_DNA"/>
</dbReference>
<organism evidence="2 3">
    <name type="scientific">Phytoactinopolyspora alkaliphila</name>
    <dbReference type="NCBI Taxonomy" id="1783498"/>
    <lineage>
        <taxon>Bacteria</taxon>
        <taxon>Bacillati</taxon>
        <taxon>Actinomycetota</taxon>
        <taxon>Actinomycetes</taxon>
        <taxon>Jiangellales</taxon>
        <taxon>Jiangellaceae</taxon>
        <taxon>Phytoactinopolyspora</taxon>
    </lineage>
</organism>
<gene>
    <name evidence="2" type="ORF">G1H11_08050</name>
</gene>
<proteinExistence type="predicted"/>
<keyword evidence="1" id="KW-0472">Membrane</keyword>
<name>A0A6N9YJS8_9ACTN</name>
<comment type="caution">
    <text evidence="2">The sequence shown here is derived from an EMBL/GenBank/DDBJ whole genome shotgun (WGS) entry which is preliminary data.</text>
</comment>
<keyword evidence="1" id="KW-1133">Transmembrane helix</keyword>
<reference evidence="2 3" key="1">
    <citation type="submission" date="2020-02" db="EMBL/GenBank/DDBJ databases">
        <authorList>
            <person name="Li X.-J."/>
            <person name="Feng X.-M."/>
        </authorList>
    </citation>
    <scope>NUCLEOTIDE SEQUENCE [LARGE SCALE GENOMIC DNA]</scope>
    <source>
        <strain evidence="2 3">CGMCC 4.7225</strain>
    </source>
</reference>
<feature type="transmembrane region" description="Helical" evidence="1">
    <location>
        <begin position="20"/>
        <end position="42"/>
    </location>
</feature>